<name>X1VUB1_9ZZZZ</name>
<accession>X1VUB1</accession>
<organism evidence="1">
    <name type="scientific">marine sediment metagenome</name>
    <dbReference type="NCBI Taxonomy" id="412755"/>
    <lineage>
        <taxon>unclassified sequences</taxon>
        <taxon>metagenomes</taxon>
        <taxon>ecological metagenomes</taxon>
    </lineage>
</organism>
<comment type="caution">
    <text evidence="1">The sequence shown here is derived from an EMBL/GenBank/DDBJ whole genome shotgun (WGS) entry which is preliminary data.</text>
</comment>
<evidence type="ECO:0000313" key="1">
    <source>
        <dbReference type="EMBL" id="GAJ24747.1"/>
    </source>
</evidence>
<gene>
    <name evidence="1" type="ORF">S12H4_57868</name>
</gene>
<reference evidence="1" key="1">
    <citation type="journal article" date="2014" name="Front. Microbiol.">
        <title>High frequency of phylogenetically diverse reductive dehalogenase-homologous genes in deep subseafloor sedimentary metagenomes.</title>
        <authorList>
            <person name="Kawai M."/>
            <person name="Futagami T."/>
            <person name="Toyoda A."/>
            <person name="Takaki Y."/>
            <person name="Nishi S."/>
            <person name="Hori S."/>
            <person name="Arai W."/>
            <person name="Tsubouchi T."/>
            <person name="Morono Y."/>
            <person name="Uchiyama I."/>
            <person name="Ito T."/>
            <person name="Fujiyama A."/>
            <person name="Inagaki F."/>
            <person name="Takami H."/>
        </authorList>
    </citation>
    <scope>NUCLEOTIDE SEQUENCE</scope>
    <source>
        <strain evidence="1">Expedition CK06-06</strain>
    </source>
</reference>
<sequence>MNIDKLLELYKQIPPRGPRGMPSNWSRGGKTTMFTNEARRLGLSNSEAFKLC</sequence>
<dbReference type="AlphaFoldDB" id="X1VUB1"/>
<feature type="non-terminal residue" evidence="1">
    <location>
        <position position="52"/>
    </location>
</feature>
<proteinExistence type="predicted"/>
<dbReference type="EMBL" id="BARW01037492">
    <property type="protein sequence ID" value="GAJ24747.1"/>
    <property type="molecule type" value="Genomic_DNA"/>
</dbReference>
<protein>
    <submittedName>
        <fullName evidence="1">Uncharacterized protein</fullName>
    </submittedName>
</protein>